<feature type="transmembrane region" description="Helical" evidence="8">
    <location>
        <begin position="34"/>
        <end position="55"/>
    </location>
</feature>
<evidence type="ECO:0000313" key="10">
    <source>
        <dbReference type="EMBL" id="KAL0950624.1"/>
    </source>
</evidence>
<dbReference type="Gene3D" id="1.20.1250.20">
    <property type="entry name" value="MFS general substrate transporter like domains"/>
    <property type="match status" value="2"/>
</dbReference>
<accession>A0ABR3J4Q0</accession>
<evidence type="ECO:0000313" key="11">
    <source>
        <dbReference type="Proteomes" id="UP001556367"/>
    </source>
</evidence>
<feature type="transmembrane region" description="Helical" evidence="8">
    <location>
        <begin position="107"/>
        <end position="129"/>
    </location>
</feature>
<evidence type="ECO:0000256" key="4">
    <source>
        <dbReference type="ARBA" id="ARBA00022692"/>
    </source>
</evidence>
<evidence type="ECO:0000256" key="7">
    <source>
        <dbReference type="SAM" id="MobiDB-lite"/>
    </source>
</evidence>
<feature type="transmembrane region" description="Helical" evidence="8">
    <location>
        <begin position="434"/>
        <end position="455"/>
    </location>
</feature>
<name>A0ABR3J4Q0_9AGAR</name>
<proteinExistence type="inferred from homology"/>
<comment type="similarity">
    <text evidence="2">Belongs to the major facilitator superfamily. Vesicular transporter family.</text>
</comment>
<keyword evidence="5 8" id="KW-1133">Transmembrane helix</keyword>
<dbReference type="Pfam" id="PF07690">
    <property type="entry name" value="MFS_1"/>
    <property type="match status" value="2"/>
</dbReference>
<feature type="transmembrane region" description="Helical" evidence="8">
    <location>
        <begin position="373"/>
        <end position="391"/>
    </location>
</feature>
<feature type="transmembrane region" description="Helical" evidence="8">
    <location>
        <begin position="315"/>
        <end position="335"/>
    </location>
</feature>
<dbReference type="InterPro" id="IPR020846">
    <property type="entry name" value="MFS_dom"/>
</dbReference>
<feature type="transmembrane region" description="Helical" evidence="8">
    <location>
        <begin position="75"/>
        <end position="95"/>
    </location>
</feature>
<reference evidence="11" key="1">
    <citation type="submission" date="2024-06" db="EMBL/GenBank/DDBJ databases">
        <title>Multi-omics analyses provide insights into the biosynthesis of the anticancer antibiotic pleurotin in Hohenbuehelia grisea.</title>
        <authorList>
            <person name="Weaver J.A."/>
            <person name="Alberti F."/>
        </authorList>
    </citation>
    <scope>NUCLEOTIDE SEQUENCE [LARGE SCALE GENOMIC DNA]</scope>
    <source>
        <strain evidence="11">T-177</strain>
    </source>
</reference>
<feature type="domain" description="Major facilitator superfamily (MFS) profile" evidence="9">
    <location>
        <begin position="37"/>
        <end position="460"/>
    </location>
</feature>
<dbReference type="Proteomes" id="UP001556367">
    <property type="component" value="Unassembled WGS sequence"/>
</dbReference>
<evidence type="ECO:0000256" key="8">
    <source>
        <dbReference type="SAM" id="Phobius"/>
    </source>
</evidence>
<dbReference type="InterPro" id="IPR036259">
    <property type="entry name" value="MFS_trans_sf"/>
</dbReference>
<evidence type="ECO:0000259" key="9">
    <source>
        <dbReference type="PROSITE" id="PS50850"/>
    </source>
</evidence>
<dbReference type="PROSITE" id="PS50850">
    <property type="entry name" value="MFS"/>
    <property type="match status" value="1"/>
</dbReference>
<feature type="transmembrane region" description="Helical" evidence="8">
    <location>
        <begin position="347"/>
        <end position="367"/>
    </location>
</feature>
<dbReference type="PANTHER" id="PTHR23506">
    <property type="entry name" value="GH10249P"/>
    <property type="match status" value="1"/>
</dbReference>
<dbReference type="PANTHER" id="PTHR23506:SF23">
    <property type="entry name" value="GH10249P"/>
    <property type="match status" value="1"/>
</dbReference>
<dbReference type="PRINTS" id="PR01035">
    <property type="entry name" value="TCRTETA"/>
</dbReference>
<protein>
    <recommendedName>
        <fullName evidence="9">Major facilitator superfamily (MFS) profile domain-containing protein</fullName>
    </recommendedName>
</protein>
<comment type="subcellular location">
    <subcellularLocation>
        <location evidence="1">Membrane</location>
        <topology evidence="1">Multi-pass membrane protein</topology>
    </subcellularLocation>
</comment>
<feature type="compositionally biased region" description="Basic and acidic residues" evidence="7">
    <location>
        <begin position="240"/>
        <end position="264"/>
    </location>
</feature>
<gene>
    <name evidence="10" type="ORF">HGRIS_007416</name>
</gene>
<keyword evidence="6 8" id="KW-0472">Membrane</keyword>
<sequence length="475" mass="50714">MSFESKPPATGHGSTPKSPLATFLNAGSRWRASYWFITFVVGLGVATDLLVYSLVIPVLPFRLQQLGYTGVSGLVGWLLFAYSGGLVVATIPIAMLSERYNNRKIPLIGGLIGLVGSQIMLMEAPTYWVMALARALQGISSSMVWVVGLALLCDVTPKQYIGRQLGFAMFGLSFGTIIGPPVGGALYDAFGFRGPCIFGIALAVLDLIGRLFIIEPKDLPTFTEEPPTSTSDAPQSVDRAQLDTEKDSEKVVANEKVDQEVPTDTEHPRDLSLLQVIIRLGKSGRAVTALLLSAVFGLVFGTIEPGLPLHLQAVWGLNSGQVGVVFIAGLGPGLISSPVTGWATDKYGAEWVTLLCIVLSMPWWMLMIIQGKLAVFIVFFVFAMTAELAAAASSIEGVGYAHVYGAFNLVYGIGSAVGPIIGGQVYDHIPSRGWTAICSIVTGSLLLCSPFAVRFTGDRPLWLRIGKGRLEGDSV</sequence>
<dbReference type="SUPFAM" id="SSF103473">
    <property type="entry name" value="MFS general substrate transporter"/>
    <property type="match status" value="1"/>
</dbReference>
<evidence type="ECO:0000256" key="6">
    <source>
        <dbReference type="ARBA" id="ARBA00023136"/>
    </source>
</evidence>
<feature type="region of interest" description="Disordered" evidence="7">
    <location>
        <begin position="222"/>
        <end position="264"/>
    </location>
</feature>
<feature type="transmembrane region" description="Helical" evidence="8">
    <location>
        <begin position="192"/>
        <end position="213"/>
    </location>
</feature>
<dbReference type="InterPro" id="IPR050930">
    <property type="entry name" value="MFS_Vesicular_Transporter"/>
</dbReference>
<dbReference type="InterPro" id="IPR001958">
    <property type="entry name" value="Tet-R_TetA/multi-R_MdtG-like"/>
</dbReference>
<keyword evidence="4 8" id="KW-0812">Transmembrane</keyword>
<feature type="compositionally biased region" description="Low complexity" evidence="7">
    <location>
        <begin position="222"/>
        <end position="231"/>
    </location>
</feature>
<evidence type="ECO:0000256" key="2">
    <source>
        <dbReference type="ARBA" id="ARBA00006829"/>
    </source>
</evidence>
<organism evidence="10 11">
    <name type="scientific">Hohenbuehelia grisea</name>
    <dbReference type="NCBI Taxonomy" id="104357"/>
    <lineage>
        <taxon>Eukaryota</taxon>
        <taxon>Fungi</taxon>
        <taxon>Dikarya</taxon>
        <taxon>Basidiomycota</taxon>
        <taxon>Agaricomycotina</taxon>
        <taxon>Agaricomycetes</taxon>
        <taxon>Agaricomycetidae</taxon>
        <taxon>Agaricales</taxon>
        <taxon>Pleurotineae</taxon>
        <taxon>Pleurotaceae</taxon>
        <taxon>Hohenbuehelia</taxon>
    </lineage>
</organism>
<feature type="transmembrane region" description="Helical" evidence="8">
    <location>
        <begin position="165"/>
        <end position="186"/>
    </location>
</feature>
<keyword evidence="11" id="KW-1185">Reference proteome</keyword>
<dbReference type="EMBL" id="JASNQZ010000011">
    <property type="protein sequence ID" value="KAL0950624.1"/>
    <property type="molecule type" value="Genomic_DNA"/>
</dbReference>
<dbReference type="CDD" id="cd17325">
    <property type="entry name" value="MFS_MdtG_SLC18_like"/>
    <property type="match status" value="1"/>
</dbReference>
<keyword evidence="3" id="KW-0813">Transport</keyword>
<evidence type="ECO:0000256" key="1">
    <source>
        <dbReference type="ARBA" id="ARBA00004141"/>
    </source>
</evidence>
<evidence type="ECO:0000256" key="5">
    <source>
        <dbReference type="ARBA" id="ARBA00022989"/>
    </source>
</evidence>
<comment type="caution">
    <text evidence="10">The sequence shown here is derived from an EMBL/GenBank/DDBJ whole genome shotgun (WGS) entry which is preliminary data.</text>
</comment>
<feature type="transmembrane region" description="Helical" evidence="8">
    <location>
        <begin position="286"/>
        <end position="303"/>
    </location>
</feature>
<feature type="transmembrane region" description="Helical" evidence="8">
    <location>
        <begin position="135"/>
        <end position="153"/>
    </location>
</feature>
<feature type="transmembrane region" description="Helical" evidence="8">
    <location>
        <begin position="403"/>
        <end position="422"/>
    </location>
</feature>
<dbReference type="InterPro" id="IPR011701">
    <property type="entry name" value="MFS"/>
</dbReference>
<evidence type="ECO:0000256" key="3">
    <source>
        <dbReference type="ARBA" id="ARBA00022448"/>
    </source>
</evidence>